<evidence type="ECO:0000313" key="2">
    <source>
        <dbReference type="EMBL" id="CAB3666339.1"/>
    </source>
</evidence>
<gene>
    <name evidence="2" type="ORF">LMG3441_00830</name>
</gene>
<proteinExistence type="predicted"/>
<keyword evidence="3" id="KW-1185">Reference proteome</keyword>
<feature type="compositionally biased region" description="Basic and acidic residues" evidence="1">
    <location>
        <begin position="138"/>
        <end position="149"/>
    </location>
</feature>
<dbReference type="InterPro" id="IPR045661">
    <property type="entry name" value="DUF6389"/>
</dbReference>
<dbReference type="Proteomes" id="UP000494269">
    <property type="component" value="Unassembled WGS sequence"/>
</dbReference>
<name>A0A6S6ZG52_9BURK</name>
<accession>A0A6S6ZG52</accession>
<organism evidence="2 3">
    <name type="scientific">Achromobacter kerstersii</name>
    <dbReference type="NCBI Taxonomy" id="1353890"/>
    <lineage>
        <taxon>Bacteria</taxon>
        <taxon>Pseudomonadati</taxon>
        <taxon>Pseudomonadota</taxon>
        <taxon>Betaproteobacteria</taxon>
        <taxon>Burkholderiales</taxon>
        <taxon>Alcaligenaceae</taxon>
        <taxon>Achromobacter</taxon>
    </lineage>
</organism>
<protein>
    <submittedName>
        <fullName evidence="2">Uncharacterized protein</fullName>
    </submittedName>
</protein>
<dbReference type="RefSeq" id="WP_054422190.1">
    <property type="nucleotide sequence ID" value="NZ_CADIJQ010000001.1"/>
</dbReference>
<feature type="region of interest" description="Disordered" evidence="1">
    <location>
        <begin position="129"/>
        <end position="149"/>
    </location>
</feature>
<reference evidence="2 3" key="1">
    <citation type="submission" date="2020-04" db="EMBL/GenBank/DDBJ databases">
        <authorList>
            <person name="De Canck E."/>
        </authorList>
    </citation>
    <scope>NUCLEOTIDE SEQUENCE [LARGE SCALE GENOMIC DNA]</scope>
    <source>
        <strain evidence="2 3">LMG 3441</strain>
    </source>
</reference>
<dbReference type="EMBL" id="CADIJQ010000001">
    <property type="protein sequence ID" value="CAB3666339.1"/>
    <property type="molecule type" value="Genomic_DNA"/>
</dbReference>
<dbReference type="AlphaFoldDB" id="A0A6S6ZG52"/>
<evidence type="ECO:0000313" key="3">
    <source>
        <dbReference type="Proteomes" id="UP000494269"/>
    </source>
</evidence>
<sequence length="149" mass="16256">MNQHDYQIALRRVLDQHTGRAQEKLAALIAALPEKAREIQFGIFPDQDGEGTFSVVISLDGPDLYVLNKAVDAHRTLFDVRHTSKGLSPAVPQFAPDSTGFAVHDAIADTAADWIEVLWEQAGKGRSPLPGLVYGDDDAGKTLPRELKP</sequence>
<evidence type="ECO:0000256" key="1">
    <source>
        <dbReference type="SAM" id="MobiDB-lite"/>
    </source>
</evidence>
<dbReference type="Pfam" id="PF19926">
    <property type="entry name" value="DUF6389"/>
    <property type="match status" value="1"/>
</dbReference>